<protein>
    <submittedName>
        <fullName evidence="4">Uncharacterized protein LOC106012155</fullName>
    </submittedName>
</protein>
<evidence type="ECO:0000256" key="1">
    <source>
        <dbReference type="ARBA" id="ARBA00022801"/>
    </source>
</evidence>
<evidence type="ECO:0000259" key="2">
    <source>
        <dbReference type="PROSITE" id="PS50175"/>
    </source>
</evidence>
<dbReference type="PROSITE" id="PS00141">
    <property type="entry name" value="ASP_PROTEASE"/>
    <property type="match status" value="1"/>
</dbReference>
<evidence type="ECO:0000313" key="4">
    <source>
        <dbReference type="RefSeq" id="XP_012939641.1"/>
    </source>
</evidence>
<keyword evidence="1" id="KW-0378">Hydrolase</keyword>
<dbReference type="InterPro" id="IPR001969">
    <property type="entry name" value="Aspartic_peptidase_AS"/>
</dbReference>
<dbReference type="RefSeq" id="XP_012939641.1">
    <property type="nucleotide sequence ID" value="XM_013084187.1"/>
</dbReference>
<dbReference type="Proteomes" id="UP000694888">
    <property type="component" value="Unplaced"/>
</dbReference>
<reference evidence="4" key="1">
    <citation type="submission" date="2025-08" db="UniProtKB">
        <authorList>
            <consortium name="RefSeq"/>
        </authorList>
    </citation>
    <scope>IDENTIFICATION</scope>
</reference>
<dbReference type="SUPFAM" id="SSF50630">
    <property type="entry name" value="Acid proteases"/>
    <property type="match status" value="1"/>
</dbReference>
<keyword evidence="3" id="KW-1185">Reference proteome</keyword>
<proteinExistence type="predicted"/>
<sequence>MTDNITGRRFLVDTGAQVSVIPATQLDKHTGTCGPPLLAANGSNIATYGMRIIPIRTKDRVFTARFVVADVKRPLLGADFLRRHNLLVNVRGLQVINADSLAIYPCSTHRVANASIQELVPVAPQSNKFRKVLSEFPQILQPTFSSSEVKHGVHHHVPTTGPPIHAKARRLAPDKLATAKEEFKKMEDMGARGHLFCTWSLKIVETGDHMGIFVASTTGR</sequence>
<feature type="domain" description="Peptidase A2" evidence="2">
    <location>
        <begin position="8"/>
        <end position="80"/>
    </location>
</feature>
<dbReference type="GeneID" id="106012155"/>
<accession>A0ABM1A2Q0</accession>
<dbReference type="PROSITE" id="PS50175">
    <property type="entry name" value="ASP_PROT_RETROV"/>
    <property type="match status" value="1"/>
</dbReference>
<gene>
    <name evidence="4" type="primary">LOC106012155</name>
</gene>
<dbReference type="InterPro" id="IPR001995">
    <property type="entry name" value="Peptidase_A2_cat"/>
</dbReference>
<dbReference type="InterPro" id="IPR021109">
    <property type="entry name" value="Peptidase_aspartic_dom_sf"/>
</dbReference>
<dbReference type="Gene3D" id="2.40.70.10">
    <property type="entry name" value="Acid Proteases"/>
    <property type="match status" value="1"/>
</dbReference>
<evidence type="ECO:0000313" key="3">
    <source>
        <dbReference type="Proteomes" id="UP000694888"/>
    </source>
</evidence>
<organism evidence="3 4">
    <name type="scientific">Aplysia californica</name>
    <name type="common">California sea hare</name>
    <dbReference type="NCBI Taxonomy" id="6500"/>
    <lineage>
        <taxon>Eukaryota</taxon>
        <taxon>Metazoa</taxon>
        <taxon>Spiralia</taxon>
        <taxon>Lophotrochozoa</taxon>
        <taxon>Mollusca</taxon>
        <taxon>Gastropoda</taxon>
        <taxon>Heterobranchia</taxon>
        <taxon>Euthyneura</taxon>
        <taxon>Tectipleura</taxon>
        <taxon>Aplysiida</taxon>
        <taxon>Aplysioidea</taxon>
        <taxon>Aplysiidae</taxon>
        <taxon>Aplysia</taxon>
    </lineage>
</organism>
<name>A0ABM1A2Q0_APLCA</name>